<protein>
    <submittedName>
        <fullName evidence="1">Uncharacterized protein</fullName>
    </submittedName>
</protein>
<dbReference type="AlphaFoldDB" id="A0A9Q1EAU4"/>
<reference evidence="1" key="1">
    <citation type="journal article" date="2023" name="Science">
        <title>Genome structures resolve the early diversification of teleost fishes.</title>
        <authorList>
            <person name="Parey E."/>
            <person name="Louis A."/>
            <person name="Montfort J."/>
            <person name="Bouchez O."/>
            <person name="Roques C."/>
            <person name="Iampietro C."/>
            <person name="Lluch J."/>
            <person name="Castinel A."/>
            <person name="Donnadieu C."/>
            <person name="Desvignes T."/>
            <person name="Floi Bucao C."/>
            <person name="Jouanno E."/>
            <person name="Wen M."/>
            <person name="Mejri S."/>
            <person name="Dirks R."/>
            <person name="Jansen H."/>
            <person name="Henkel C."/>
            <person name="Chen W.J."/>
            <person name="Zahm M."/>
            <person name="Cabau C."/>
            <person name="Klopp C."/>
            <person name="Thompson A.W."/>
            <person name="Robinson-Rechavi M."/>
            <person name="Braasch I."/>
            <person name="Lecointre G."/>
            <person name="Bobe J."/>
            <person name="Postlethwait J.H."/>
            <person name="Berthelot C."/>
            <person name="Roest Crollius H."/>
            <person name="Guiguen Y."/>
        </authorList>
    </citation>
    <scope>NUCLEOTIDE SEQUENCE</scope>
    <source>
        <strain evidence="1">WJC10195</strain>
    </source>
</reference>
<comment type="caution">
    <text evidence="1">The sequence shown here is derived from an EMBL/GenBank/DDBJ whole genome shotgun (WGS) entry which is preliminary data.</text>
</comment>
<evidence type="ECO:0000313" key="1">
    <source>
        <dbReference type="EMBL" id="KAJ8335404.1"/>
    </source>
</evidence>
<sequence>MPIIEGTSVTSPPGPLSPAEILGLILRLAQGRAPLPSPKSTGSGWKQSSVGAVPLRTAPKQVLCTPTKTAGFWSHTVFCLMLPLRDIACTLVIEQTSLMWLNEPHLRQNKGVQGTPGPSLKSGAELDCISSRAASGCSSPSLGRFACQTGPFARAGPAFVQDRITGPVSPTPLGWSWGWGSFPPAWPGPLLELGLALPLCRLSSSAPPPHTYDRSWSLAASALCMAETAPTTAARPLCVPVGLCISCRTGAASSRTGSLYPRQC</sequence>
<accession>A0A9Q1EAU4</accession>
<organism evidence="1 2">
    <name type="scientific">Synaphobranchus kaupii</name>
    <name type="common">Kaup's arrowtooth eel</name>
    <dbReference type="NCBI Taxonomy" id="118154"/>
    <lineage>
        <taxon>Eukaryota</taxon>
        <taxon>Metazoa</taxon>
        <taxon>Chordata</taxon>
        <taxon>Craniata</taxon>
        <taxon>Vertebrata</taxon>
        <taxon>Euteleostomi</taxon>
        <taxon>Actinopterygii</taxon>
        <taxon>Neopterygii</taxon>
        <taxon>Teleostei</taxon>
        <taxon>Anguilliformes</taxon>
        <taxon>Synaphobranchidae</taxon>
        <taxon>Synaphobranchus</taxon>
    </lineage>
</organism>
<keyword evidence="2" id="KW-1185">Reference proteome</keyword>
<dbReference type="Proteomes" id="UP001152622">
    <property type="component" value="Chromosome 20"/>
</dbReference>
<dbReference type="EMBL" id="JAINUF010000020">
    <property type="protein sequence ID" value="KAJ8335404.1"/>
    <property type="molecule type" value="Genomic_DNA"/>
</dbReference>
<evidence type="ECO:0000313" key="2">
    <source>
        <dbReference type="Proteomes" id="UP001152622"/>
    </source>
</evidence>
<name>A0A9Q1EAU4_SYNKA</name>
<proteinExistence type="predicted"/>
<gene>
    <name evidence="1" type="ORF">SKAU_G00387460</name>
</gene>